<keyword evidence="2" id="KW-1185">Reference proteome</keyword>
<sequence>MSGGPASDLLQREEETPLRLIGVSNHAQSGVAAGESHIVCLPIVTTVIARRLTWAGQPGLSSLL</sequence>
<dbReference type="EMBL" id="MU001496">
    <property type="protein sequence ID" value="KAF2447727.1"/>
    <property type="molecule type" value="Genomic_DNA"/>
</dbReference>
<dbReference type="Proteomes" id="UP000799764">
    <property type="component" value="Unassembled WGS sequence"/>
</dbReference>
<gene>
    <name evidence="1" type="ORF">P171DRAFT_230796</name>
</gene>
<comment type="caution">
    <text evidence="1">The sequence shown here is derived from an EMBL/GenBank/DDBJ whole genome shotgun (WGS) entry which is preliminary data.</text>
</comment>
<accession>A0A9P4UFY7</accession>
<evidence type="ECO:0000313" key="1">
    <source>
        <dbReference type="EMBL" id="KAF2447727.1"/>
    </source>
</evidence>
<reference evidence="1" key="1">
    <citation type="journal article" date="2020" name="Stud. Mycol.">
        <title>101 Dothideomycetes genomes: a test case for predicting lifestyles and emergence of pathogens.</title>
        <authorList>
            <person name="Haridas S."/>
            <person name="Albert R."/>
            <person name="Binder M."/>
            <person name="Bloem J."/>
            <person name="Labutti K."/>
            <person name="Salamov A."/>
            <person name="Andreopoulos B."/>
            <person name="Baker S."/>
            <person name="Barry K."/>
            <person name="Bills G."/>
            <person name="Bluhm B."/>
            <person name="Cannon C."/>
            <person name="Castanera R."/>
            <person name="Culley D."/>
            <person name="Daum C."/>
            <person name="Ezra D."/>
            <person name="Gonzalez J."/>
            <person name="Henrissat B."/>
            <person name="Kuo A."/>
            <person name="Liang C."/>
            <person name="Lipzen A."/>
            <person name="Lutzoni F."/>
            <person name="Magnuson J."/>
            <person name="Mondo S."/>
            <person name="Nolan M."/>
            <person name="Ohm R."/>
            <person name="Pangilinan J."/>
            <person name="Park H.-J."/>
            <person name="Ramirez L."/>
            <person name="Alfaro M."/>
            <person name="Sun H."/>
            <person name="Tritt A."/>
            <person name="Yoshinaga Y."/>
            <person name="Zwiers L.-H."/>
            <person name="Turgeon B."/>
            <person name="Goodwin S."/>
            <person name="Spatafora J."/>
            <person name="Crous P."/>
            <person name="Grigoriev I."/>
        </authorList>
    </citation>
    <scope>NUCLEOTIDE SEQUENCE</scope>
    <source>
        <strain evidence="1">CBS 690.94</strain>
    </source>
</reference>
<dbReference type="AlphaFoldDB" id="A0A9P4UFY7"/>
<protein>
    <submittedName>
        <fullName evidence="1">Uncharacterized protein</fullName>
    </submittedName>
</protein>
<organism evidence="1 2">
    <name type="scientific">Karstenula rhodostoma CBS 690.94</name>
    <dbReference type="NCBI Taxonomy" id="1392251"/>
    <lineage>
        <taxon>Eukaryota</taxon>
        <taxon>Fungi</taxon>
        <taxon>Dikarya</taxon>
        <taxon>Ascomycota</taxon>
        <taxon>Pezizomycotina</taxon>
        <taxon>Dothideomycetes</taxon>
        <taxon>Pleosporomycetidae</taxon>
        <taxon>Pleosporales</taxon>
        <taxon>Massarineae</taxon>
        <taxon>Didymosphaeriaceae</taxon>
        <taxon>Karstenula</taxon>
    </lineage>
</organism>
<proteinExistence type="predicted"/>
<name>A0A9P4UFY7_9PLEO</name>
<evidence type="ECO:0000313" key="2">
    <source>
        <dbReference type="Proteomes" id="UP000799764"/>
    </source>
</evidence>